<dbReference type="EMBL" id="MHQY01000033">
    <property type="protein sequence ID" value="OHA13173.1"/>
    <property type="molecule type" value="Genomic_DNA"/>
</dbReference>
<evidence type="ECO:0000313" key="12">
    <source>
        <dbReference type="Proteomes" id="UP000177171"/>
    </source>
</evidence>
<dbReference type="PANTHER" id="PTHR43773:SF1">
    <property type="entry name" value="MAGNESIUM TRANSPORTER MGTE"/>
    <property type="match status" value="1"/>
</dbReference>
<evidence type="ECO:0000256" key="9">
    <source>
        <dbReference type="SAM" id="Phobius"/>
    </source>
</evidence>
<dbReference type="AlphaFoldDB" id="A0A1G2LNL6"/>
<dbReference type="GO" id="GO:0016020">
    <property type="term" value="C:membrane"/>
    <property type="evidence" value="ECO:0007669"/>
    <property type="project" value="UniProtKB-SubCell"/>
</dbReference>
<keyword evidence="6 9" id="KW-1133">Transmembrane helix</keyword>
<feature type="transmembrane region" description="Helical" evidence="9">
    <location>
        <begin position="268"/>
        <end position="294"/>
    </location>
</feature>
<feature type="domain" description="CBS" evidence="10">
    <location>
        <begin position="82"/>
        <end position="140"/>
    </location>
</feature>
<feature type="transmembrane region" description="Helical" evidence="9">
    <location>
        <begin position="315"/>
        <end position="332"/>
    </location>
</feature>
<dbReference type="GO" id="GO:0015095">
    <property type="term" value="F:magnesium ion transmembrane transporter activity"/>
    <property type="evidence" value="ECO:0007669"/>
    <property type="project" value="InterPro"/>
</dbReference>
<dbReference type="SUPFAM" id="SSF161093">
    <property type="entry name" value="MgtE membrane domain-like"/>
    <property type="match status" value="1"/>
</dbReference>
<keyword evidence="7 9" id="KW-0472">Membrane</keyword>
<dbReference type="InterPro" id="IPR046342">
    <property type="entry name" value="CBS_dom_sf"/>
</dbReference>
<dbReference type="InterPro" id="IPR000644">
    <property type="entry name" value="CBS_dom"/>
</dbReference>
<dbReference type="InterPro" id="IPR006669">
    <property type="entry name" value="MgtE_transporter"/>
</dbReference>
<evidence type="ECO:0000256" key="8">
    <source>
        <dbReference type="PROSITE-ProRule" id="PRU00703"/>
    </source>
</evidence>
<dbReference type="InterPro" id="IPR006667">
    <property type="entry name" value="SLC41_membr_dom"/>
</dbReference>
<gene>
    <name evidence="11" type="ORF">A3G49_02300</name>
</gene>
<proteinExistence type="inferred from homology"/>
<evidence type="ECO:0000313" key="11">
    <source>
        <dbReference type="EMBL" id="OHA13173.1"/>
    </source>
</evidence>
<evidence type="ECO:0000256" key="3">
    <source>
        <dbReference type="ARBA" id="ARBA00022448"/>
    </source>
</evidence>
<organism evidence="11 12">
    <name type="scientific">Candidatus Sungbacteria bacterium RIFCSPLOWO2_12_FULL_41_11</name>
    <dbReference type="NCBI Taxonomy" id="1802286"/>
    <lineage>
        <taxon>Bacteria</taxon>
        <taxon>Candidatus Sungiibacteriota</taxon>
    </lineage>
</organism>
<accession>A0A1G2LNL6</accession>
<protein>
    <recommendedName>
        <fullName evidence="10">CBS domain-containing protein</fullName>
    </recommendedName>
</protein>
<feature type="domain" description="CBS" evidence="10">
    <location>
        <begin position="18"/>
        <end position="79"/>
    </location>
</feature>
<dbReference type="InterPro" id="IPR036739">
    <property type="entry name" value="SLC41_membr_dom_sf"/>
</dbReference>
<evidence type="ECO:0000256" key="7">
    <source>
        <dbReference type="ARBA" id="ARBA00023136"/>
    </source>
</evidence>
<dbReference type="SUPFAM" id="SSF54631">
    <property type="entry name" value="CBS-domain pair"/>
    <property type="match status" value="1"/>
</dbReference>
<evidence type="ECO:0000256" key="2">
    <source>
        <dbReference type="ARBA" id="ARBA00009749"/>
    </source>
</evidence>
<keyword evidence="4 9" id="KW-0812">Transmembrane</keyword>
<dbReference type="Gene3D" id="3.10.580.10">
    <property type="entry name" value="CBS-domain"/>
    <property type="match status" value="1"/>
</dbReference>
<reference evidence="11 12" key="1">
    <citation type="journal article" date="2016" name="Nat. Commun.">
        <title>Thousands of microbial genomes shed light on interconnected biogeochemical processes in an aquifer system.</title>
        <authorList>
            <person name="Anantharaman K."/>
            <person name="Brown C.T."/>
            <person name="Hug L.A."/>
            <person name="Sharon I."/>
            <person name="Castelle C.J."/>
            <person name="Probst A.J."/>
            <person name="Thomas B.C."/>
            <person name="Singh A."/>
            <person name="Wilkins M.J."/>
            <person name="Karaoz U."/>
            <person name="Brodie E.L."/>
            <person name="Williams K.H."/>
            <person name="Hubbard S.S."/>
            <person name="Banfield J.F."/>
        </authorList>
    </citation>
    <scope>NUCLEOTIDE SEQUENCE [LARGE SCALE GENOMIC DNA]</scope>
</reference>
<feature type="transmembrane region" description="Helical" evidence="9">
    <location>
        <begin position="243"/>
        <end position="262"/>
    </location>
</feature>
<keyword evidence="3" id="KW-0813">Transport</keyword>
<keyword evidence="5" id="KW-0460">Magnesium</keyword>
<evidence type="ECO:0000259" key="10">
    <source>
        <dbReference type="PROSITE" id="PS51371"/>
    </source>
</evidence>
<evidence type="ECO:0000256" key="1">
    <source>
        <dbReference type="ARBA" id="ARBA00004141"/>
    </source>
</evidence>
<comment type="similarity">
    <text evidence="2">Belongs to the SLC41A transporter family.</text>
</comment>
<evidence type="ECO:0000256" key="4">
    <source>
        <dbReference type="ARBA" id="ARBA00022692"/>
    </source>
</evidence>
<evidence type="ECO:0000256" key="6">
    <source>
        <dbReference type="ARBA" id="ARBA00022989"/>
    </source>
</evidence>
<name>A0A1G2LNL6_9BACT</name>
<dbReference type="PROSITE" id="PS51371">
    <property type="entry name" value="CBS"/>
    <property type="match status" value="2"/>
</dbReference>
<keyword evidence="8" id="KW-0129">CBS domain</keyword>
<comment type="caution">
    <text evidence="11">The sequence shown here is derived from an EMBL/GenBank/DDBJ whole genome shotgun (WGS) entry which is preliminary data.</text>
</comment>
<dbReference type="Pfam" id="PF01769">
    <property type="entry name" value="MgtE"/>
    <property type="match status" value="1"/>
</dbReference>
<dbReference type="PANTHER" id="PTHR43773">
    <property type="entry name" value="MAGNESIUM TRANSPORTER MGTE"/>
    <property type="match status" value="1"/>
</dbReference>
<dbReference type="CDD" id="cd04606">
    <property type="entry name" value="CBS_pair_Mg_transporter"/>
    <property type="match status" value="1"/>
</dbReference>
<dbReference type="Proteomes" id="UP000177171">
    <property type="component" value="Unassembled WGS sequence"/>
</dbReference>
<evidence type="ECO:0000256" key="5">
    <source>
        <dbReference type="ARBA" id="ARBA00022842"/>
    </source>
</evidence>
<comment type="subcellular location">
    <subcellularLocation>
        <location evidence="1">Membrane</location>
        <topology evidence="1">Multi-pass membrane protein</topology>
    </subcellularLocation>
</comment>
<dbReference type="Pfam" id="PF00571">
    <property type="entry name" value="CBS"/>
    <property type="match status" value="2"/>
</dbReference>
<dbReference type="Gene3D" id="1.10.357.20">
    <property type="entry name" value="SLC41 divalent cation transporters, integral membrane domain"/>
    <property type="match status" value="1"/>
</dbReference>
<feature type="transmembrane region" description="Helical" evidence="9">
    <location>
        <begin position="198"/>
        <end position="222"/>
    </location>
</feature>
<sequence length="333" mass="36861">MSLEKLKTYYSESAARAMISDFPVCRPNQSVEEARSYILEGARHFETINYIYVIGDDKKLLGTVSLRELFQAEKERKISGIMKTGPVFLHPHSDQEKAVLLALHNNIKAVPVVDQNHILLGIIPSDKILQILHSEHVEDLLRVAGITKSIEEVAHLGKESSFKLFGRRIPSLLIGLFAGIVAAWWISSFEHMIEAEFLFVAFIPAVVYLSDAVGTQTQILFIRDMTFAELFRTSSYIIQELKVGLLISIALSMLFIGGGFLMGGSVQFAAILVITVVLSVFAAMAVSLFVPWLLIRLKHDPALASGPFSTAVSDVFSLVIYFTVASVILNLFS</sequence>
<dbReference type="SMART" id="SM00116">
    <property type="entry name" value="CBS"/>
    <property type="match status" value="2"/>
</dbReference>
<feature type="transmembrane region" description="Helical" evidence="9">
    <location>
        <begin position="169"/>
        <end position="186"/>
    </location>
</feature>